<organism evidence="1 2">
    <name type="scientific">Flavobacterium laiguense</name>
    <dbReference type="NCBI Taxonomy" id="2169409"/>
    <lineage>
        <taxon>Bacteria</taxon>
        <taxon>Pseudomonadati</taxon>
        <taxon>Bacteroidota</taxon>
        <taxon>Flavobacteriia</taxon>
        <taxon>Flavobacteriales</taxon>
        <taxon>Flavobacteriaceae</taxon>
        <taxon>Flavobacterium</taxon>
    </lineage>
</organism>
<dbReference type="RefSeq" id="WP_116762651.1">
    <property type="nucleotide sequence ID" value="NZ_QCZH01000007.1"/>
</dbReference>
<sequence>MKTKVSLFFITLISYSCSINQNKTQQSNSPIIGTWELISATTKDKDSTFSTFNLKTKMIKIINPTHFSFFQHDLTMGKEANPKFTAGAGKYTLINDTYTEYLEYFIYREWENNKFEFKISIKNDTLTQQGIEKVEKLGVDRIITEKYKRVKN</sequence>
<dbReference type="PROSITE" id="PS51257">
    <property type="entry name" value="PROKAR_LIPOPROTEIN"/>
    <property type="match status" value="1"/>
</dbReference>
<evidence type="ECO:0008006" key="3">
    <source>
        <dbReference type="Google" id="ProtNLM"/>
    </source>
</evidence>
<comment type="caution">
    <text evidence="1">The sequence shown here is derived from an EMBL/GenBank/DDBJ whole genome shotgun (WGS) entry which is preliminary data.</text>
</comment>
<keyword evidence="2" id="KW-1185">Reference proteome</keyword>
<evidence type="ECO:0000313" key="1">
    <source>
        <dbReference type="EMBL" id="PWA09385.1"/>
    </source>
</evidence>
<gene>
    <name evidence="1" type="ORF">DB891_08870</name>
</gene>
<evidence type="ECO:0000313" key="2">
    <source>
        <dbReference type="Proteomes" id="UP000245618"/>
    </source>
</evidence>
<reference evidence="1 2" key="1">
    <citation type="submission" date="2018-04" db="EMBL/GenBank/DDBJ databases">
        <title>Flavobacterium sp. nov., isolated from glacier ice.</title>
        <authorList>
            <person name="Liu Q."/>
            <person name="Xin Y.-H."/>
        </authorList>
    </citation>
    <scope>NUCLEOTIDE SEQUENCE [LARGE SCALE GENOMIC DNA]</scope>
    <source>
        <strain evidence="1 2">LB2P30</strain>
    </source>
</reference>
<dbReference type="Gene3D" id="2.40.128.490">
    <property type="entry name" value="Uncharacterised protein PF14869, DUF4488"/>
    <property type="match status" value="1"/>
</dbReference>
<proteinExistence type="predicted"/>
<accession>A0A2U1JWM1</accession>
<dbReference type="Proteomes" id="UP000245618">
    <property type="component" value="Unassembled WGS sequence"/>
</dbReference>
<name>A0A2U1JWM1_9FLAO</name>
<dbReference type="EMBL" id="QCZH01000007">
    <property type="protein sequence ID" value="PWA09385.1"/>
    <property type="molecule type" value="Genomic_DNA"/>
</dbReference>
<dbReference type="AlphaFoldDB" id="A0A2U1JWM1"/>
<protein>
    <recommendedName>
        <fullName evidence="3">Lipocalin-like domain-containing protein</fullName>
    </recommendedName>
</protein>
<dbReference type="OrthoDB" id="1493972at2"/>